<feature type="domain" description="C3H1-type" evidence="7">
    <location>
        <begin position="256"/>
        <end position="284"/>
    </location>
</feature>
<evidence type="ECO:0000256" key="2">
    <source>
        <dbReference type="ARBA" id="ARBA00022771"/>
    </source>
</evidence>
<dbReference type="InterPro" id="IPR000571">
    <property type="entry name" value="Znf_CCCH"/>
</dbReference>
<dbReference type="PANTHER" id="PTHR12506">
    <property type="entry name" value="PROTEIN PHOSPHATASE RELATED"/>
    <property type="match status" value="1"/>
</dbReference>
<feature type="compositionally biased region" description="Polar residues" evidence="6">
    <location>
        <begin position="1"/>
        <end position="11"/>
    </location>
</feature>
<feature type="zinc finger region" description="C3H1-type" evidence="5">
    <location>
        <begin position="203"/>
        <end position="231"/>
    </location>
</feature>
<feature type="compositionally biased region" description="Acidic residues" evidence="6">
    <location>
        <begin position="126"/>
        <end position="135"/>
    </location>
</feature>
<keyword evidence="4" id="KW-0238">DNA-binding</keyword>
<proteinExistence type="predicted"/>
<dbReference type="Gene3D" id="2.30.30.1190">
    <property type="match status" value="2"/>
</dbReference>
<dbReference type="SUPFAM" id="SSF90229">
    <property type="entry name" value="CCCH zinc finger"/>
    <property type="match status" value="4"/>
</dbReference>
<dbReference type="Pfam" id="PF00642">
    <property type="entry name" value="zf-CCCH"/>
    <property type="match status" value="5"/>
</dbReference>
<dbReference type="InterPro" id="IPR036855">
    <property type="entry name" value="Znf_CCCH_sf"/>
</dbReference>
<evidence type="ECO:0000259" key="7">
    <source>
        <dbReference type="PROSITE" id="PS50103"/>
    </source>
</evidence>
<feature type="zinc finger region" description="C3H1-type" evidence="5">
    <location>
        <begin position="418"/>
        <end position="446"/>
    </location>
</feature>
<dbReference type="GO" id="GO:0008270">
    <property type="term" value="F:zinc ion binding"/>
    <property type="evidence" value="ECO:0007669"/>
    <property type="project" value="UniProtKB-KW"/>
</dbReference>
<feature type="region of interest" description="Disordered" evidence="6">
    <location>
        <begin position="290"/>
        <end position="327"/>
    </location>
</feature>
<comment type="caution">
    <text evidence="8">The sequence shown here is derived from an EMBL/GenBank/DDBJ whole genome shotgun (WGS) entry which is preliminary data.</text>
</comment>
<dbReference type="GO" id="GO:0003729">
    <property type="term" value="F:mRNA binding"/>
    <property type="evidence" value="ECO:0007669"/>
    <property type="project" value="TreeGrafter"/>
</dbReference>
<accession>A0AAV0QSN3</accession>
<feature type="region of interest" description="Disordered" evidence="6">
    <location>
        <begin position="1"/>
        <end position="41"/>
    </location>
</feature>
<feature type="region of interest" description="Disordered" evidence="6">
    <location>
        <begin position="68"/>
        <end position="149"/>
    </location>
</feature>
<protein>
    <recommendedName>
        <fullName evidence="7">C3H1-type domain-containing protein</fullName>
    </recommendedName>
</protein>
<feature type="domain" description="C3H1-type" evidence="7">
    <location>
        <begin position="418"/>
        <end position="446"/>
    </location>
</feature>
<feature type="domain" description="C3H1-type" evidence="7">
    <location>
        <begin position="156"/>
        <end position="184"/>
    </location>
</feature>
<reference evidence="8" key="1">
    <citation type="submission" date="2022-08" db="EMBL/GenBank/DDBJ databases">
        <authorList>
            <person name="Gutierrez-Valencia J."/>
        </authorList>
    </citation>
    <scope>NUCLEOTIDE SEQUENCE</scope>
</reference>
<keyword evidence="3 5" id="KW-0862">Zinc</keyword>
<evidence type="ECO:0000313" key="9">
    <source>
        <dbReference type="Proteomes" id="UP001154282"/>
    </source>
</evidence>
<dbReference type="SMART" id="SM00356">
    <property type="entry name" value="ZnF_C3H1"/>
    <property type="match status" value="5"/>
</dbReference>
<evidence type="ECO:0000256" key="5">
    <source>
        <dbReference type="PROSITE-ProRule" id="PRU00723"/>
    </source>
</evidence>
<keyword evidence="1 5" id="KW-0479">Metal-binding</keyword>
<sequence>MEEPESANSIADPSGASLLEIQSPSPLAPVQDPDPQPSSCEHALLDHAADKDEEQLEQLHQLVEKQLQLKQPLGEEEGLVVLETERDSSQLNGQREVEEQSVEQHTNGESDVLEEPNVRNMNEGAETVEENEGDEEWKQTKSNGGGMIRQHQFPVRPEAEDCSYYMKTGNCRFASNCKFNHPAKQKTQVTRERMGEKEESAERPEQIECKYYLRTGGCKYGKACRFNHSKVRTPAVFAKSPVVQILEFNFLGLPIRPGEKECPYYMRNGSCKYGSNCRFNHPDPTVVGANEHSSPIANGGSSSINASSHSNIPPWSPPPPRPALNDTPPNVPILFPSNQSTSSQNLEWNGHQVLNVNARLNICLYILCLWLVKAPVYPPPEQGMAPSHMPYFMINPAIGTNIYSRQQQPMVVDEYPERPGQPDCSYFLKTGGCKFKGNCKFNHPKTRITKSPSCILSDKGLPLRPDQNVCAYYSRYGICKFGPACKFDHPIQVDSSTGSLDRLQFRAFGNSGTHEEDDRLAENVRSNI</sequence>
<feature type="zinc finger region" description="C3H1-type" evidence="5">
    <location>
        <begin position="256"/>
        <end position="284"/>
    </location>
</feature>
<feature type="domain" description="C3H1-type" evidence="7">
    <location>
        <begin position="203"/>
        <end position="231"/>
    </location>
</feature>
<dbReference type="Gene3D" id="4.10.1000.10">
    <property type="entry name" value="Zinc finger, CCCH-type"/>
    <property type="match status" value="2"/>
</dbReference>
<organism evidence="8 9">
    <name type="scientific">Linum tenue</name>
    <dbReference type="NCBI Taxonomy" id="586396"/>
    <lineage>
        <taxon>Eukaryota</taxon>
        <taxon>Viridiplantae</taxon>
        <taxon>Streptophyta</taxon>
        <taxon>Embryophyta</taxon>
        <taxon>Tracheophyta</taxon>
        <taxon>Spermatophyta</taxon>
        <taxon>Magnoliopsida</taxon>
        <taxon>eudicotyledons</taxon>
        <taxon>Gunneridae</taxon>
        <taxon>Pentapetalae</taxon>
        <taxon>rosids</taxon>
        <taxon>fabids</taxon>
        <taxon>Malpighiales</taxon>
        <taxon>Linaceae</taxon>
        <taxon>Linum</taxon>
    </lineage>
</organism>
<dbReference type="PROSITE" id="PS50103">
    <property type="entry name" value="ZF_C3H1"/>
    <property type="match status" value="5"/>
</dbReference>
<feature type="zinc finger region" description="C3H1-type" evidence="5">
    <location>
        <begin position="464"/>
        <end position="492"/>
    </location>
</feature>
<dbReference type="EMBL" id="CAMGYJ010000010">
    <property type="protein sequence ID" value="CAI0548190.1"/>
    <property type="molecule type" value="Genomic_DNA"/>
</dbReference>
<feature type="zinc finger region" description="C3H1-type" evidence="5">
    <location>
        <begin position="156"/>
        <end position="184"/>
    </location>
</feature>
<gene>
    <name evidence="8" type="ORF">LITE_LOCUS44684</name>
</gene>
<feature type="compositionally biased region" description="Low complexity" evidence="6">
    <location>
        <begin position="296"/>
        <end position="313"/>
    </location>
</feature>
<dbReference type="InterPro" id="IPR050974">
    <property type="entry name" value="Plant_ZF_CCCH"/>
</dbReference>
<evidence type="ECO:0000256" key="1">
    <source>
        <dbReference type="ARBA" id="ARBA00022723"/>
    </source>
</evidence>
<evidence type="ECO:0000256" key="4">
    <source>
        <dbReference type="ARBA" id="ARBA00023125"/>
    </source>
</evidence>
<evidence type="ECO:0000256" key="6">
    <source>
        <dbReference type="SAM" id="MobiDB-lite"/>
    </source>
</evidence>
<evidence type="ECO:0000256" key="3">
    <source>
        <dbReference type="ARBA" id="ARBA00022833"/>
    </source>
</evidence>
<keyword evidence="2 5" id="KW-0863">Zinc-finger</keyword>
<keyword evidence="9" id="KW-1185">Reference proteome</keyword>
<dbReference type="Proteomes" id="UP001154282">
    <property type="component" value="Unassembled WGS sequence"/>
</dbReference>
<name>A0AAV0QSN3_9ROSI</name>
<feature type="domain" description="C3H1-type" evidence="7">
    <location>
        <begin position="464"/>
        <end position="492"/>
    </location>
</feature>
<dbReference type="PANTHER" id="PTHR12506:SF20">
    <property type="entry name" value="ZINC FINGER CCCH DOMAIN-CONTAINING PROTEIN 67"/>
    <property type="match status" value="1"/>
</dbReference>
<dbReference type="AlphaFoldDB" id="A0AAV0QSN3"/>
<dbReference type="GO" id="GO:0003677">
    <property type="term" value="F:DNA binding"/>
    <property type="evidence" value="ECO:0007669"/>
    <property type="project" value="UniProtKB-KW"/>
</dbReference>
<evidence type="ECO:0000313" key="8">
    <source>
        <dbReference type="EMBL" id="CAI0548190.1"/>
    </source>
</evidence>